<keyword evidence="1" id="KW-0805">Transcription regulation</keyword>
<evidence type="ECO:0000313" key="7">
    <source>
        <dbReference type="Proteomes" id="UP001139534"/>
    </source>
</evidence>
<feature type="transmembrane region" description="Helical" evidence="4">
    <location>
        <begin position="12"/>
        <end position="34"/>
    </location>
</feature>
<proteinExistence type="predicted"/>
<dbReference type="AlphaFoldDB" id="A0A9X1XYV8"/>
<dbReference type="InterPro" id="IPR020449">
    <property type="entry name" value="Tscrpt_reg_AraC-type_HTH"/>
</dbReference>
<feature type="transmembrane region" description="Helical" evidence="4">
    <location>
        <begin position="299"/>
        <end position="321"/>
    </location>
</feature>
<dbReference type="Gene3D" id="1.10.10.60">
    <property type="entry name" value="Homeodomain-like"/>
    <property type="match status" value="2"/>
</dbReference>
<evidence type="ECO:0000259" key="5">
    <source>
        <dbReference type="PROSITE" id="PS01124"/>
    </source>
</evidence>
<comment type="caution">
    <text evidence="6">The sequence shown here is derived from an EMBL/GenBank/DDBJ whole genome shotgun (WGS) entry which is preliminary data.</text>
</comment>
<keyword evidence="3" id="KW-0804">Transcription</keyword>
<keyword evidence="2" id="KW-0238">DNA-binding</keyword>
<dbReference type="SMART" id="SM00342">
    <property type="entry name" value="HTH_ARAC"/>
    <property type="match status" value="1"/>
</dbReference>
<gene>
    <name evidence="6" type="ORF">M0651_15095</name>
</gene>
<dbReference type="GO" id="GO:0043565">
    <property type="term" value="F:sequence-specific DNA binding"/>
    <property type="evidence" value="ECO:0007669"/>
    <property type="project" value="InterPro"/>
</dbReference>
<keyword evidence="7" id="KW-1185">Reference proteome</keyword>
<dbReference type="PANTHER" id="PTHR43280">
    <property type="entry name" value="ARAC-FAMILY TRANSCRIPTIONAL REGULATOR"/>
    <property type="match status" value="1"/>
</dbReference>
<evidence type="ECO:0000256" key="1">
    <source>
        <dbReference type="ARBA" id="ARBA00023015"/>
    </source>
</evidence>
<dbReference type="PRINTS" id="PR00032">
    <property type="entry name" value="HTHARAC"/>
</dbReference>
<evidence type="ECO:0000313" key="6">
    <source>
        <dbReference type="EMBL" id="MCK8488500.1"/>
    </source>
</evidence>
<dbReference type="InterPro" id="IPR018060">
    <property type="entry name" value="HTH_AraC"/>
</dbReference>
<keyword evidence="4" id="KW-1133">Transmembrane helix</keyword>
<dbReference type="PROSITE" id="PS01124">
    <property type="entry name" value="HTH_ARAC_FAMILY_2"/>
    <property type="match status" value="1"/>
</dbReference>
<reference evidence="6" key="1">
    <citation type="submission" date="2022-04" db="EMBL/GenBank/DDBJ databases">
        <authorList>
            <person name="Seo M.-J."/>
        </authorList>
    </citation>
    <scope>NUCLEOTIDE SEQUENCE</scope>
    <source>
        <strain evidence="6">MBLB2552</strain>
    </source>
</reference>
<keyword evidence="4" id="KW-0472">Membrane</keyword>
<dbReference type="Proteomes" id="UP001139534">
    <property type="component" value="Unassembled WGS sequence"/>
</dbReference>
<dbReference type="SUPFAM" id="SSF46689">
    <property type="entry name" value="Homeodomain-like"/>
    <property type="match status" value="1"/>
</dbReference>
<dbReference type="RefSeq" id="WP_248552578.1">
    <property type="nucleotide sequence ID" value="NZ_JALPRK010000014.1"/>
</dbReference>
<evidence type="ECO:0000256" key="3">
    <source>
        <dbReference type="ARBA" id="ARBA00023163"/>
    </source>
</evidence>
<dbReference type="Pfam" id="PF12833">
    <property type="entry name" value="HTH_18"/>
    <property type="match status" value="1"/>
</dbReference>
<protein>
    <submittedName>
        <fullName evidence="6">AraC family transcriptional regulator</fullName>
    </submittedName>
</protein>
<dbReference type="PANTHER" id="PTHR43280:SF2">
    <property type="entry name" value="HTH-TYPE TRANSCRIPTIONAL REGULATOR EXSA"/>
    <property type="match status" value="1"/>
</dbReference>
<dbReference type="EMBL" id="JALPRK010000014">
    <property type="protein sequence ID" value="MCK8488500.1"/>
    <property type="molecule type" value="Genomic_DNA"/>
</dbReference>
<dbReference type="GO" id="GO:0003700">
    <property type="term" value="F:DNA-binding transcription factor activity"/>
    <property type="evidence" value="ECO:0007669"/>
    <property type="project" value="InterPro"/>
</dbReference>
<dbReference type="InterPro" id="IPR009057">
    <property type="entry name" value="Homeodomain-like_sf"/>
</dbReference>
<name>A0A9X1XYV8_9BACL</name>
<evidence type="ECO:0000256" key="4">
    <source>
        <dbReference type="SAM" id="Phobius"/>
    </source>
</evidence>
<sequence length="769" mass="86757">MNVLQMLRSRKYLQRILLSFMPVVAMLAIASLVLNSVARDKVLSLQNDADRKLLTQLNYNIENMNGIVKDLAVSLYNDEEMIALKSGGDYKQSILKIERLNKTVASSPYLHAIIFHNGKQGRFFSSLNHGMDNGQLYGALEKIMASDSELPKLQLLPLDLDGGNEGIDVFAFFVYDGLTLGSVNNDVLILTVKPGWMLDNLKALNRVVDRENDMLFVTDAEGRLLMSNDRPLPAGLDTKEVLRQIAGSEHPLDSFIYAQDGSKYKVTYLSKALNNWQIISLQDYDDVLGSVRQMRWTEIAVTFSVALLAVLLSVFFALRLYKPVGHLLTLVPPPGGGSSSHAKDELSLIADNVTVMLDKLKGLERERATQWNIAKQYHLRSLISLSESLEEPAFLKLISQYGIDIAYPSPLRLALVQIDDAQKLAQQQGSGAESLLYFAVANIGQELLGSDGSCEAADMKSGHLVFIVGGEREELEKLGDRFGELQNTILRYYRITFTVTLSEVFEDYRQVTQHYNLAVRRANYRMIVGKGAILEPERLHANETNEAFRVPQELERRLTEGLKSGDPEETEQAIRSWIQLLGGFSYENMYSGLLHLTVALSNTLGEMNQHNANPVSVNLQAINRRILEQETLDEIQMVLLEVVREVLEQRRSGRENKNRLLADTVNEIIDKHYADPDLNVQKIADMLKMSSVHLGQVYKAEEGESVVDRINEVRLAQARLYLEQQQLTVAEIMEKVGFGNESYFYRLFKRRYGATPKEYRLKAAIDRNT</sequence>
<accession>A0A9X1XYV8</accession>
<evidence type="ECO:0000256" key="2">
    <source>
        <dbReference type="ARBA" id="ARBA00023125"/>
    </source>
</evidence>
<organism evidence="6 7">
    <name type="scientific">Paenibacillus mellifer</name>
    <dbReference type="NCBI Taxonomy" id="2937794"/>
    <lineage>
        <taxon>Bacteria</taxon>
        <taxon>Bacillati</taxon>
        <taxon>Bacillota</taxon>
        <taxon>Bacilli</taxon>
        <taxon>Bacillales</taxon>
        <taxon>Paenibacillaceae</taxon>
        <taxon>Paenibacillus</taxon>
    </lineage>
</organism>
<feature type="domain" description="HTH araC/xylS-type" evidence="5">
    <location>
        <begin position="663"/>
        <end position="762"/>
    </location>
</feature>
<keyword evidence="4" id="KW-0812">Transmembrane</keyword>